<reference evidence="1 2" key="1">
    <citation type="submission" date="2019-02" db="EMBL/GenBank/DDBJ databases">
        <title>Genome sequencing of Clostridium botulinum clinical isolates.</title>
        <authorList>
            <person name="Brunt J."/>
            <person name="Van Vliet A.H.M."/>
            <person name="Stringer S.C."/>
            <person name="Grant K.A."/>
            <person name="Carter A.C."/>
            <person name="Peck M.W."/>
        </authorList>
    </citation>
    <scope>NUCLEOTIDE SEQUENCE [LARGE SCALE GENOMIC DNA]</scope>
    <source>
        <strain evidence="1 2">H113700579</strain>
    </source>
</reference>
<protein>
    <submittedName>
        <fullName evidence="1">Uncharacterized protein</fullName>
    </submittedName>
</protein>
<sequence>MKKELQCTIKGKKKDLYFSLNFKFNDNDFLEQIAEKLENNEIKMENVHQLLIGLVKDKEGGEVNG</sequence>
<organism evidence="1 2">
    <name type="scientific">Clostridium botulinum</name>
    <dbReference type="NCBI Taxonomy" id="1491"/>
    <lineage>
        <taxon>Bacteria</taxon>
        <taxon>Bacillati</taxon>
        <taxon>Bacillota</taxon>
        <taxon>Clostridia</taxon>
        <taxon>Eubacteriales</taxon>
        <taxon>Clostridiaceae</taxon>
        <taxon>Clostridium</taxon>
    </lineage>
</organism>
<dbReference type="RefSeq" id="WP_205464595.1">
    <property type="nucleotide sequence ID" value="NZ_QPZU01000011.1"/>
</dbReference>
<gene>
    <name evidence="1" type="ORF">EXM65_05920</name>
</gene>
<dbReference type="Proteomes" id="UP000472355">
    <property type="component" value="Unassembled WGS sequence"/>
</dbReference>
<dbReference type="AlphaFoldDB" id="A0A6B4IQT3"/>
<evidence type="ECO:0000313" key="1">
    <source>
        <dbReference type="EMBL" id="NFA42124.1"/>
    </source>
</evidence>
<dbReference type="EMBL" id="SGKU01000012">
    <property type="protein sequence ID" value="NFA42124.1"/>
    <property type="molecule type" value="Genomic_DNA"/>
</dbReference>
<comment type="caution">
    <text evidence="1">The sequence shown here is derived from an EMBL/GenBank/DDBJ whole genome shotgun (WGS) entry which is preliminary data.</text>
</comment>
<evidence type="ECO:0000313" key="2">
    <source>
        <dbReference type="Proteomes" id="UP000472355"/>
    </source>
</evidence>
<name>A0A6B4IQT3_CLOBO</name>
<proteinExistence type="predicted"/>
<accession>A0A6B4IQT3</accession>